<comment type="caution">
    <text evidence="2">The sequence shown here is derived from an EMBL/GenBank/DDBJ whole genome shotgun (WGS) entry which is preliminary data.</text>
</comment>
<evidence type="ECO:0000313" key="3">
    <source>
        <dbReference type="Proteomes" id="UP000282654"/>
    </source>
</evidence>
<reference evidence="2 3" key="1">
    <citation type="submission" date="2018-11" db="EMBL/GenBank/DDBJ databases">
        <title>Genomic Encyclopedia of Type Strains, Phase IV (KMG-IV): sequencing the most valuable type-strain genomes for metagenomic binning, comparative biology and taxonomic classification.</title>
        <authorList>
            <person name="Goeker M."/>
        </authorList>
    </citation>
    <scope>NUCLEOTIDE SEQUENCE [LARGE SCALE GENOMIC DNA]</scope>
    <source>
        <strain evidence="2 3">DSM 102936</strain>
    </source>
</reference>
<name>A0A3N5B0Q9_9THEO</name>
<accession>A0A3N5B0Q9</accession>
<proteinExistence type="predicted"/>
<dbReference type="AlphaFoldDB" id="A0A3N5B0Q9"/>
<dbReference type="EMBL" id="RKRE01000003">
    <property type="protein sequence ID" value="RPF42432.1"/>
    <property type="molecule type" value="Genomic_DNA"/>
</dbReference>
<dbReference type="InterPro" id="IPR029044">
    <property type="entry name" value="Nucleotide-diphossugar_trans"/>
</dbReference>
<sequence length="266" mass="28047">MICAVVPAHNEAGRIGKVVAKLLSLPVDLTIVVVNGSTDGTWAEIKRFPPAKIKPVFFAPALGVDVPRAIGAACALKSGAKVTLFVDGDMHRVPLKVLRQLAAAVTGGLDMGLTDCYPPDTPPAAEPLVQQIVAYRRELNEALGLAQLGAASPSHGPHAVSRRLLETVPLEEIAVPPVALCLAARAGLRIGVAAHLPHAALGSPPRSPLHSLRIAATIIGDYIEALAICRGLPRSREKDGVCYDGYNSARRRDLLASFLREMNNPA</sequence>
<dbReference type="GO" id="GO:0016740">
    <property type="term" value="F:transferase activity"/>
    <property type="evidence" value="ECO:0007669"/>
    <property type="project" value="UniProtKB-KW"/>
</dbReference>
<protein>
    <submittedName>
        <fullName evidence="2">Glycosyl transferase family 2</fullName>
    </submittedName>
</protein>
<dbReference type="RefSeq" id="WP_123930515.1">
    <property type="nucleotide sequence ID" value="NZ_RKRE01000003.1"/>
</dbReference>
<keyword evidence="3" id="KW-1185">Reference proteome</keyword>
<gene>
    <name evidence="2" type="ORF">EDD75_1533</name>
</gene>
<dbReference type="OrthoDB" id="2902148at2"/>
<dbReference type="InterPro" id="IPR001173">
    <property type="entry name" value="Glyco_trans_2-like"/>
</dbReference>
<feature type="domain" description="Glycosyltransferase 2-like" evidence="1">
    <location>
        <begin position="4"/>
        <end position="109"/>
    </location>
</feature>
<dbReference type="Gene3D" id="3.90.550.10">
    <property type="entry name" value="Spore Coat Polysaccharide Biosynthesis Protein SpsA, Chain A"/>
    <property type="match status" value="1"/>
</dbReference>
<evidence type="ECO:0000259" key="1">
    <source>
        <dbReference type="Pfam" id="PF00535"/>
    </source>
</evidence>
<organism evidence="2 3">
    <name type="scientific">Thermodesulfitimonas autotrophica</name>
    <dbReference type="NCBI Taxonomy" id="1894989"/>
    <lineage>
        <taxon>Bacteria</taxon>
        <taxon>Bacillati</taxon>
        <taxon>Bacillota</taxon>
        <taxon>Clostridia</taxon>
        <taxon>Thermoanaerobacterales</taxon>
        <taxon>Thermoanaerobacteraceae</taxon>
        <taxon>Thermodesulfitimonas</taxon>
    </lineage>
</organism>
<evidence type="ECO:0000313" key="2">
    <source>
        <dbReference type="EMBL" id="RPF42432.1"/>
    </source>
</evidence>
<dbReference type="Proteomes" id="UP000282654">
    <property type="component" value="Unassembled WGS sequence"/>
</dbReference>
<keyword evidence="2" id="KW-0808">Transferase</keyword>
<dbReference type="SUPFAM" id="SSF53448">
    <property type="entry name" value="Nucleotide-diphospho-sugar transferases"/>
    <property type="match status" value="1"/>
</dbReference>
<dbReference type="Pfam" id="PF00535">
    <property type="entry name" value="Glycos_transf_2"/>
    <property type="match status" value="1"/>
</dbReference>